<keyword evidence="2 4" id="KW-0560">Oxidoreductase</keyword>
<dbReference type="EC" id="1.-.-.-" evidence="4"/>
<dbReference type="PRINTS" id="PR00081">
    <property type="entry name" value="GDHRDH"/>
</dbReference>
<accession>A0ABW4LEI4</accession>
<gene>
    <name evidence="4" type="ORF">ACFSBI_09130</name>
</gene>
<dbReference type="SUPFAM" id="SSF51735">
    <property type="entry name" value="NAD(P)-binding Rossmann-fold domains"/>
    <property type="match status" value="1"/>
</dbReference>
<dbReference type="Pfam" id="PF00106">
    <property type="entry name" value="adh_short"/>
    <property type="match status" value="1"/>
</dbReference>
<evidence type="ECO:0000256" key="3">
    <source>
        <dbReference type="RuleBase" id="RU000363"/>
    </source>
</evidence>
<proteinExistence type="inferred from homology"/>
<dbReference type="PANTHER" id="PTHR42901:SF1">
    <property type="entry name" value="ALCOHOL DEHYDROGENASE"/>
    <property type="match status" value="1"/>
</dbReference>
<protein>
    <submittedName>
        <fullName evidence="4">SDR family oxidoreductase</fullName>
        <ecNumber evidence="4">1.-.-.-</ecNumber>
    </submittedName>
</protein>
<sequence>MTRRAVVTGASTGIGAATVRRFRDEGWEVVAVARRRERLEALAAECGCEPFAADLTDPEQVAALAEHVRSGGPLHVLVNDAGGARGLASVEDGDPEDWRWMFEANVIATQRVTAALLPSLRDGAEDAGSGDIVTVTSIAARTPYVGGAGYNAAKAAEAALVQVLRLELAGEPLRVIEVAPGLVATEEFSLNRFGGDRARADAVYADVEHPLTAEDVAETIVRSVLLPPHVDLDLVVVKPVAQAAGSTTVKGPLRVKR</sequence>
<organism evidence="4 5">
    <name type="scientific">Amnibacterium endophyticum</name>
    <dbReference type="NCBI Taxonomy" id="2109337"/>
    <lineage>
        <taxon>Bacteria</taxon>
        <taxon>Bacillati</taxon>
        <taxon>Actinomycetota</taxon>
        <taxon>Actinomycetes</taxon>
        <taxon>Micrococcales</taxon>
        <taxon>Microbacteriaceae</taxon>
        <taxon>Amnibacterium</taxon>
    </lineage>
</organism>
<dbReference type="PRINTS" id="PR00080">
    <property type="entry name" value="SDRFAMILY"/>
</dbReference>
<dbReference type="Gene3D" id="3.40.50.720">
    <property type="entry name" value="NAD(P)-binding Rossmann-like Domain"/>
    <property type="match status" value="1"/>
</dbReference>
<comment type="similarity">
    <text evidence="1 3">Belongs to the short-chain dehydrogenases/reductases (SDR) family.</text>
</comment>
<dbReference type="Proteomes" id="UP001597347">
    <property type="component" value="Unassembled WGS sequence"/>
</dbReference>
<dbReference type="EMBL" id="JBHUEA010000012">
    <property type="protein sequence ID" value="MFD1721712.1"/>
    <property type="molecule type" value="Genomic_DNA"/>
</dbReference>
<comment type="caution">
    <text evidence="4">The sequence shown here is derived from an EMBL/GenBank/DDBJ whole genome shotgun (WGS) entry which is preliminary data.</text>
</comment>
<dbReference type="GO" id="GO:0016491">
    <property type="term" value="F:oxidoreductase activity"/>
    <property type="evidence" value="ECO:0007669"/>
    <property type="project" value="UniProtKB-KW"/>
</dbReference>
<keyword evidence="5" id="KW-1185">Reference proteome</keyword>
<name>A0ABW4LEI4_9MICO</name>
<reference evidence="5" key="1">
    <citation type="journal article" date="2019" name="Int. J. Syst. Evol. Microbiol.">
        <title>The Global Catalogue of Microorganisms (GCM) 10K type strain sequencing project: providing services to taxonomists for standard genome sequencing and annotation.</title>
        <authorList>
            <consortium name="The Broad Institute Genomics Platform"/>
            <consortium name="The Broad Institute Genome Sequencing Center for Infectious Disease"/>
            <person name="Wu L."/>
            <person name="Ma J."/>
        </authorList>
    </citation>
    <scope>NUCLEOTIDE SEQUENCE [LARGE SCALE GENOMIC DNA]</scope>
    <source>
        <strain evidence="5">CGMCC 1.12471</strain>
    </source>
</reference>
<evidence type="ECO:0000313" key="4">
    <source>
        <dbReference type="EMBL" id="MFD1721712.1"/>
    </source>
</evidence>
<dbReference type="PANTHER" id="PTHR42901">
    <property type="entry name" value="ALCOHOL DEHYDROGENASE"/>
    <property type="match status" value="1"/>
</dbReference>
<dbReference type="RefSeq" id="WP_377934196.1">
    <property type="nucleotide sequence ID" value="NZ_JBHUEA010000012.1"/>
</dbReference>
<evidence type="ECO:0000313" key="5">
    <source>
        <dbReference type="Proteomes" id="UP001597347"/>
    </source>
</evidence>
<evidence type="ECO:0000256" key="2">
    <source>
        <dbReference type="ARBA" id="ARBA00023002"/>
    </source>
</evidence>
<dbReference type="InterPro" id="IPR036291">
    <property type="entry name" value="NAD(P)-bd_dom_sf"/>
</dbReference>
<evidence type="ECO:0000256" key="1">
    <source>
        <dbReference type="ARBA" id="ARBA00006484"/>
    </source>
</evidence>
<dbReference type="InterPro" id="IPR002347">
    <property type="entry name" value="SDR_fam"/>
</dbReference>